<evidence type="ECO:0000313" key="3">
    <source>
        <dbReference type="Proteomes" id="UP000521943"/>
    </source>
</evidence>
<reference evidence="2 3" key="1">
    <citation type="submission" date="2020-07" db="EMBL/GenBank/DDBJ databases">
        <title>Comparative genomics of pyrophilous fungi reveals a link between fire events and developmental genes.</title>
        <authorList>
            <consortium name="DOE Joint Genome Institute"/>
            <person name="Steindorff A.S."/>
            <person name="Carver A."/>
            <person name="Calhoun S."/>
            <person name="Stillman K."/>
            <person name="Liu H."/>
            <person name="Lipzen A."/>
            <person name="Pangilinan J."/>
            <person name="Labutti K."/>
            <person name="Bruns T.D."/>
            <person name="Grigoriev I.V."/>
        </authorList>
    </citation>
    <scope>NUCLEOTIDE SEQUENCE [LARGE SCALE GENOMIC DNA]</scope>
    <source>
        <strain evidence="2 3">CBS 144469</strain>
    </source>
</reference>
<accession>A0A8H6LWF2</accession>
<sequence>MYNEEQSALPRTTLRTMDAYQKGDKQTKASSVQQSKRRRIRARKQNRERKKNQRQSRSRLSDRGVVSHFRGPVRAKRPCLSVHHRRTVTVVGSSSSRSHSNRIASARDTFASGILESSPTTTAKLISTSVKAKEVRQSRERDIEAGREGDALIQSAFQRARGGSLRERRIWLGRRRRTCGLGTLARGLGGLGRGDGTLGRPGSAFLCLEL</sequence>
<dbReference type="Proteomes" id="UP000521943">
    <property type="component" value="Unassembled WGS sequence"/>
</dbReference>
<name>A0A8H6LWF2_9AGAR</name>
<feature type="compositionally biased region" description="Basic residues" evidence="1">
    <location>
        <begin position="35"/>
        <end position="57"/>
    </location>
</feature>
<dbReference type="EMBL" id="JACGCI010000109">
    <property type="protein sequence ID" value="KAF6745205.1"/>
    <property type="molecule type" value="Genomic_DNA"/>
</dbReference>
<protein>
    <submittedName>
        <fullName evidence="2">Uncharacterized protein</fullName>
    </submittedName>
</protein>
<evidence type="ECO:0000313" key="2">
    <source>
        <dbReference type="EMBL" id="KAF6745205.1"/>
    </source>
</evidence>
<comment type="caution">
    <text evidence="2">The sequence shown here is derived from an EMBL/GenBank/DDBJ whole genome shotgun (WGS) entry which is preliminary data.</text>
</comment>
<evidence type="ECO:0000256" key="1">
    <source>
        <dbReference type="SAM" id="MobiDB-lite"/>
    </source>
</evidence>
<gene>
    <name evidence="2" type="ORF">DFP72DRAFT_1091823</name>
</gene>
<organism evidence="2 3">
    <name type="scientific">Ephemerocybe angulata</name>
    <dbReference type="NCBI Taxonomy" id="980116"/>
    <lineage>
        <taxon>Eukaryota</taxon>
        <taxon>Fungi</taxon>
        <taxon>Dikarya</taxon>
        <taxon>Basidiomycota</taxon>
        <taxon>Agaricomycotina</taxon>
        <taxon>Agaricomycetes</taxon>
        <taxon>Agaricomycetidae</taxon>
        <taxon>Agaricales</taxon>
        <taxon>Agaricineae</taxon>
        <taxon>Psathyrellaceae</taxon>
        <taxon>Ephemerocybe</taxon>
    </lineage>
</organism>
<keyword evidence="3" id="KW-1185">Reference proteome</keyword>
<proteinExistence type="predicted"/>
<feature type="compositionally biased region" description="Polar residues" evidence="1">
    <location>
        <begin position="1"/>
        <end position="15"/>
    </location>
</feature>
<feature type="region of interest" description="Disordered" evidence="1">
    <location>
        <begin position="1"/>
        <end position="67"/>
    </location>
</feature>
<dbReference type="AlphaFoldDB" id="A0A8H6LWF2"/>